<dbReference type="AlphaFoldDB" id="A0AAV4Q7C2"/>
<gene>
    <name evidence="1" type="ORF">CEXT_140041</name>
</gene>
<dbReference type="EMBL" id="BPLR01005834">
    <property type="protein sequence ID" value="GIY05370.1"/>
    <property type="molecule type" value="Genomic_DNA"/>
</dbReference>
<reference evidence="1 2" key="1">
    <citation type="submission" date="2021-06" db="EMBL/GenBank/DDBJ databases">
        <title>Caerostris extrusa draft genome.</title>
        <authorList>
            <person name="Kono N."/>
            <person name="Arakawa K."/>
        </authorList>
    </citation>
    <scope>NUCLEOTIDE SEQUENCE [LARGE SCALE GENOMIC DNA]</scope>
</reference>
<accession>A0AAV4Q7C2</accession>
<protein>
    <submittedName>
        <fullName evidence="1">Uncharacterized protein</fullName>
    </submittedName>
</protein>
<name>A0AAV4Q7C2_CAEEX</name>
<dbReference type="Proteomes" id="UP001054945">
    <property type="component" value="Unassembled WGS sequence"/>
</dbReference>
<sequence length="93" mass="10371">MENSTCSFANSISRRGKIQSVYYLSPGYSCLHLWQMKALLRVSAGSRNSHPPPLQLGSVCDRSLPCKRALKLLQKTRGMSCLFAFTPKILPAR</sequence>
<comment type="caution">
    <text evidence="1">The sequence shown here is derived from an EMBL/GenBank/DDBJ whole genome shotgun (WGS) entry which is preliminary data.</text>
</comment>
<keyword evidence="2" id="KW-1185">Reference proteome</keyword>
<evidence type="ECO:0000313" key="1">
    <source>
        <dbReference type="EMBL" id="GIY05370.1"/>
    </source>
</evidence>
<proteinExistence type="predicted"/>
<organism evidence="1 2">
    <name type="scientific">Caerostris extrusa</name>
    <name type="common">Bark spider</name>
    <name type="synonym">Caerostris bankana</name>
    <dbReference type="NCBI Taxonomy" id="172846"/>
    <lineage>
        <taxon>Eukaryota</taxon>
        <taxon>Metazoa</taxon>
        <taxon>Ecdysozoa</taxon>
        <taxon>Arthropoda</taxon>
        <taxon>Chelicerata</taxon>
        <taxon>Arachnida</taxon>
        <taxon>Araneae</taxon>
        <taxon>Araneomorphae</taxon>
        <taxon>Entelegynae</taxon>
        <taxon>Araneoidea</taxon>
        <taxon>Araneidae</taxon>
        <taxon>Caerostris</taxon>
    </lineage>
</organism>
<evidence type="ECO:0000313" key="2">
    <source>
        <dbReference type="Proteomes" id="UP001054945"/>
    </source>
</evidence>